<gene>
    <name evidence="1" type="ORF">AMORRO_LOCUS14284</name>
</gene>
<comment type="caution">
    <text evidence="1">The sequence shown here is derived from an EMBL/GenBank/DDBJ whole genome shotgun (WGS) entry which is preliminary data.</text>
</comment>
<organism evidence="1 2">
    <name type="scientific">Acaulospora morrowiae</name>
    <dbReference type="NCBI Taxonomy" id="94023"/>
    <lineage>
        <taxon>Eukaryota</taxon>
        <taxon>Fungi</taxon>
        <taxon>Fungi incertae sedis</taxon>
        <taxon>Mucoromycota</taxon>
        <taxon>Glomeromycotina</taxon>
        <taxon>Glomeromycetes</taxon>
        <taxon>Diversisporales</taxon>
        <taxon>Acaulosporaceae</taxon>
        <taxon>Acaulospora</taxon>
    </lineage>
</organism>
<feature type="non-terminal residue" evidence="1">
    <location>
        <position position="1"/>
    </location>
</feature>
<keyword evidence="2" id="KW-1185">Reference proteome</keyword>
<name>A0A9N9NID9_9GLOM</name>
<proteinExistence type="predicted"/>
<reference evidence="1" key="1">
    <citation type="submission" date="2021-06" db="EMBL/GenBank/DDBJ databases">
        <authorList>
            <person name="Kallberg Y."/>
            <person name="Tangrot J."/>
            <person name="Rosling A."/>
        </authorList>
    </citation>
    <scope>NUCLEOTIDE SEQUENCE</scope>
    <source>
        <strain evidence="1">CL551</strain>
    </source>
</reference>
<dbReference type="AlphaFoldDB" id="A0A9N9NID9"/>
<evidence type="ECO:0000313" key="2">
    <source>
        <dbReference type="Proteomes" id="UP000789342"/>
    </source>
</evidence>
<dbReference type="Proteomes" id="UP000789342">
    <property type="component" value="Unassembled WGS sequence"/>
</dbReference>
<accession>A0A9N9NID9</accession>
<protein>
    <submittedName>
        <fullName evidence="1">2102_t:CDS:1</fullName>
    </submittedName>
</protein>
<dbReference type="EMBL" id="CAJVPV010027657">
    <property type="protein sequence ID" value="CAG8734642.1"/>
    <property type="molecule type" value="Genomic_DNA"/>
</dbReference>
<evidence type="ECO:0000313" key="1">
    <source>
        <dbReference type="EMBL" id="CAG8734642.1"/>
    </source>
</evidence>
<sequence length="131" mass="15055">MHVNPTKISGSTDTHKIYADGTDITLRVRVVCESKKQTRLADARITDQKEFEKHNYVNGFFDYCVAQEIRDDEKVNRATNSKATEYVLTTRLTTSKSKWGGNPVIRSARSLYGNRKHKWRLGGKRFMPTDT</sequence>